<evidence type="ECO:0000313" key="1">
    <source>
        <dbReference type="EMBL" id="KDN45276.1"/>
    </source>
</evidence>
<sequence length="135" mass="14707">MLPLSADVAGVTLPLRLQVLVAALLTEALLRVLLGALLCRVVVALEALGGEGVSLTWREARMERREERRPSMLMMGFWDRGEQGRSHGGPQVSQLVAAKEDKARESPYGLAGDYTVDQLRASTREPSPPMPMGLI</sequence>
<comment type="caution">
    <text evidence="1">The sequence shown here is derived from an EMBL/GenBank/DDBJ whole genome shotgun (WGS) entry which is preliminary data.</text>
</comment>
<dbReference type="InParanoid" id="A0A066VUX1"/>
<dbReference type="HOGENOM" id="CLU_1887200_0_0_1"/>
<gene>
    <name evidence="1" type="ORF">K437DRAFT_256612</name>
</gene>
<reference evidence="1 2" key="1">
    <citation type="submission" date="2014-05" db="EMBL/GenBank/DDBJ databases">
        <title>Draft genome sequence of a rare smut relative, Tilletiaria anomala UBC 951.</title>
        <authorList>
            <consortium name="DOE Joint Genome Institute"/>
            <person name="Toome M."/>
            <person name="Kuo A."/>
            <person name="Henrissat B."/>
            <person name="Lipzen A."/>
            <person name="Tritt A."/>
            <person name="Yoshinaga Y."/>
            <person name="Zane M."/>
            <person name="Barry K."/>
            <person name="Grigoriev I.V."/>
            <person name="Spatafora J.W."/>
            <person name="Aimea M.C."/>
        </authorList>
    </citation>
    <scope>NUCLEOTIDE SEQUENCE [LARGE SCALE GENOMIC DNA]</scope>
    <source>
        <strain evidence="1 2">UBC 951</strain>
    </source>
</reference>
<protein>
    <submittedName>
        <fullName evidence="1">Uncharacterized protein</fullName>
    </submittedName>
</protein>
<keyword evidence="2" id="KW-1185">Reference proteome</keyword>
<organism evidence="1 2">
    <name type="scientific">Tilletiaria anomala (strain ATCC 24038 / CBS 436.72 / UBC 951)</name>
    <dbReference type="NCBI Taxonomy" id="1037660"/>
    <lineage>
        <taxon>Eukaryota</taxon>
        <taxon>Fungi</taxon>
        <taxon>Dikarya</taxon>
        <taxon>Basidiomycota</taxon>
        <taxon>Ustilaginomycotina</taxon>
        <taxon>Exobasidiomycetes</taxon>
        <taxon>Georgefischeriales</taxon>
        <taxon>Tilletiariaceae</taxon>
        <taxon>Tilletiaria</taxon>
    </lineage>
</organism>
<dbReference type="RefSeq" id="XP_013243133.1">
    <property type="nucleotide sequence ID" value="XM_013387679.1"/>
</dbReference>
<accession>A0A066VUX1</accession>
<dbReference type="GeneID" id="25264474"/>
<dbReference type="EMBL" id="JMSN01000043">
    <property type="protein sequence ID" value="KDN45276.1"/>
    <property type="molecule type" value="Genomic_DNA"/>
</dbReference>
<proteinExistence type="predicted"/>
<dbReference type="AlphaFoldDB" id="A0A066VUX1"/>
<dbReference type="Proteomes" id="UP000027361">
    <property type="component" value="Unassembled WGS sequence"/>
</dbReference>
<name>A0A066VUX1_TILAU</name>
<evidence type="ECO:0000313" key="2">
    <source>
        <dbReference type="Proteomes" id="UP000027361"/>
    </source>
</evidence>